<dbReference type="Gene3D" id="3.40.50.720">
    <property type="entry name" value="NAD(P)-binding Rossmann-like Domain"/>
    <property type="match status" value="1"/>
</dbReference>
<dbReference type="EMBL" id="CP002467">
    <property type="protein sequence ID" value="ADV81235.1"/>
    <property type="molecule type" value="Genomic_DNA"/>
</dbReference>
<dbReference type="Proteomes" id="UP000006844">
    <property type="component" value="Chromosome"/>
</dbReference>
<dbReference type="KEGG" id="tsa:AciPR4_0400"/>
<dbReference type="HOGENOM" id="CLU_010194_1_3_0"/>
<dbReference type="PANTHER" id="PTHR42879">
    <property type="entry name" value="3-OXOACYL-(ACYL-CARRIER-PROTEIN) REDUCTASE"/>
    <property type="match status" value="1"/>
</dbReference>
<organism evidence="3 4">
    <name type="scientific">Terriglobus saanensis (strain ATCC BAA-1853 / DSM 23119 / SP1PR4)</name>
    <dbReference type="NCBI Taxonomy" id="401053"/>
    <lineage>
        <taxon>Bacteria</taxon>
        <taxon>Pseudomonadati</taxon>
        <taxon>Acidobacteriota</taxon>
        <taxon>Terriglobia</taxon>
        <taxon>Terriglobales</taxon>
        <taxon>Acidobacteriaceae</taxon>
        <taxon>Terriglobus</taxon>
    </lineage>
</organism>
<comment type="similarity">
    <text evidence="1">Belongs to the short-chain dehydrogenases/reductases (SDR) family.</text>
</comment>
<evidence type="ECO:0000256" key="2">
    <source>
        <dbReference type="ARBA" id="ARBA00023002"/>
    </source>
</evidence>
<dbReference type="AlphaFoldDB" id="E8V2A2"/>
<accession>E8V2A2</accession>
<dbReference type="GO" id="GO:0016491">
    <property type="term" value="F:oxidoreductase activity"/>
    <property type="evidence" value="ECO:0007669"/>
    <property type="project" value="UniProtKB-KW"/>
</dbReference>
<dbReference type="SUPFAM" id="SSF51735">
    <property type="entry name" value="NAD(P)-binding Rossmann-fold domains"/>
    <property type="match status" value="1"/>
</dbReference>
<dbReference type="InterPro" id="IPR050259">
    <property type="entry name" value="SDR"/>
</dbReference>
<evidence type="ECO:0000313" key="4">
    <source>
        <dbReference type="Proteomes" id="UP000006844"/>
    </source>
</evidence>
<evidence type="ECO:0000256" key="1">
    <source>
        <dbReference type="ARBA" id="ARBA00006484"/>
    </source>
</evidence>
<dbReference type="Pfam" id="PF13561">
    <property type="entry name" value="adh_short_C2"/>
    <property type="match status" value="1"/>
</dbReference>
<keyword evidence="4" id="KW-1185">Reference proteome</keyword>
<keyword evidence="2" id="KW-0560">Oxidoreductase</keyword>
<evidence type="ECO:0000313" key="3">
    <source>
        <dbReference type="EMBL" id="ADV81235.1"/>
    </source>
</evidence>
<dbReference type="PRINTS" id="PR00081">
    <property type="entry name" value="GDHRDH"/>
</dbReference>
<gene>
    <name evidence="3" type="ordered locus">AciPR4_0400</name>
</gene>
<reference evidence="3 4" key="1">
    <citation type="journal article" date="2012" name="Stand. Genomic Sci.">
        <title>Complete genome sequence of Terriglobus saanensis type strain SP1PR4(T), an Acidobacteria from tundra soil.</title>
        <authorList>
            <person name="Rawat S.R."/>
            <person name="Mannisto M.K."/>
            <person name="Starovoytov V."/>
            <person name="Goodwin L."/>
            <person name="Nolan M."/>
            <person name="Hauser L."/>
            <person name="Land M."/>
            <person name="Davenport K.W."/>
            <person name="Woyke T."/>
            <person name="Haggblom M.M."/>
        </authorList>
    </citation>
    <scope>NUCLEOTIDE SEQUENCE</scope>
    <source>
        <strain evidence="4">ATCC BAA-1853 / DSM 23119 / SP1PR4</strain>
    </source>
</reference>
<name>E8V2A2_TERSS</name>
<protein>
    <submittedName>
        <fullName evidence="3">Short-chain dehydrogenase/reductase SDR</fullName>
    </submittedName>
</protein>
<dbReference type="FunFam" id="3.40.50.720:FF:000173">
    <property type="entry name" value="3-oxoacyl-[acyl-carrier protein] reductase"/>
    <property type="match status" value="1"/>
</dbReference>
<dbReference type="InterPro" id="IPR036291">
    <property type="entry name" value="NAD(P)-bd_dom_sf"/>
</dbReference>
<dbReference type="InterPro" id="IPR002347">
    <property type="entry name" value="SDR_fam"/>
</dbReference>
<dbReference type="STRING" id="401053.AciPR4_0400"/>
<dbReference type="PRINTS" id="PR00080">
    <property type="entry name" value="SDRFAMILY"/>
</dbReference>
<dbReference type="eggNOG" id="COG1028">
    <property type="taxonomic scope" value="Bacteria"/>
</dbReference>
<sequence length="270" mass="29175">MVRKVAERLLSVYVGKYTQSVPSLKDKTALVTGASRGLGAAIATALAEQGARVAVNYFASEGRAEQLCWDLNSRGLTTKAFKADVRDESQIAAMVREVEKSFGHIDILVPNATGHQPFLSIEEQTWQSHLDQLEFFVKSPLLLLQSVLAGMKERCFGRVIQIGSEVVELGNPRFANYVAAKGAQLAATRSWARELAPFGITVNLVAPGWIPTDRSVGATAEEKQAYIDRVPMQHMGTPEDVGRTVAFLASAGAEFITGQKIAVNGGNTLE</sequence>
<proteinExistence type="inferred from homology"/>